<organism evidence="1 2">
    <name type="scientific">Patulibacter brassicae</name>
    <dbReference type="NCBI Taxonomy" id="1705717"/>
    <lineage>
        <taxon>Bacteria</taxon>
        <taxon>Bacillati</taxon>
        <taxon>Actinomycetota</taxon>
        <taxon>Thermoleophilia</taxon>
        <taxon>Solirubrobacterales</taxon>
        <taxon>Patulibacteraceae</taxon>
        <taxon>Patulibacter</taxon>
    </lineage>
</organism>
<protein>
    <submittedName>
        <fullName evidence="1">Uncharacterized protein</fullName>
    </submittedName>
</protein>
<accession>A0ABU4VI63</accession>
<name>A0ABU4VI63_9ACTN</name>
<dbReference type="EMBL" id="JAXAVX010000003">
    <property type="protein sequence ID" value="MDX8151526.1"/>
    <property type="molecule type" value="Genomic_DNA"/>
</dbReference>
<evidence type="ECO:0000313" key="2">
    <source>
        <dbReference type="Proteomes" id="UP001277761"/>
    </source>
</evidence>
<dbReference type="RefSeq" id="WP_319953682.1">
    <property type="nucleotide sequence ID" value="NZ_JAXAVX010000003.1"/>
</dbReference>
<gene>
    <name evidence="1" type="ORF">SK069_07990</name>
</gene>
<comment type="caution">
    <text evidence="1">The sequence shown here is derived from an EMBL/GenBank/DDBJ whole genome shotgun (WGS) entry which is preliminary data.</text>
</comment>
<evidence type="ECO:0000313" key="1">
    <source>
        <dbReference type="EMBL" id="MDX8151526.1"/>
    </source>
</evidence>
<proteinExistence type="predicted"/>
<dbReference type="Proteomes" id="UP001277761">
    <property type="component" value="Unassembled WGS sequence"/>
</dbReference>
<sequence length="88" mass="9576">MSHHDDAYCPHCQRLLLLEAPRPYPTRPLRCPSCHLVVGPGRAQDATGHVRLTIDGGRRPDAVLDVLMELQLGARPVGGDDAGVAMER</sequence>
<keyword evidence="2" id="KW-1185">Reference proteome</keyword>
<reference evidence="1 2" key="1">
    <citation type="submission" date="2023-11" db="EMBL/GenBank/DDBJ databases">
        <authorList>
            <person name="Xu M."/>
            <person name="Jiang T."/>
        </authorList>
    </citation>
    <scope>NUCLEOTIDE SEQUENCE [LARGE SCALE GENOMIC DNA]</scope>
    <source>
        <strain evidence="1 2">SD</strain>
    </source>
</reference>